<comment type="caution">
    <text evidence="2">The sequence shown here is derived from an EMBL/GenBank/DDBJ whole genome shotgun (WGS) entry which is preliminary data.</text>
</comment>
<keyword evidence="1" id="KW-0472">Membrane</keyword>
<dbReference type="OrthoDB" id="2117453at2759"/>
<evidence type="ECO:0000256" key="1">
    <source>
        <dbReference type="SAM" id="Phobius"/>
    </source>
</evidence>
<feature type="transmembrane region" description="Helical" evidence="1">
    <location>
        <begin position="12"/>
        <end position="33"/>
    </location>
</feature>
<dbReference type="Proteomes" id="UP000473826">
    <property type="component" value="Unassembled WGS sequence"/>
</dbReference>
<evidence type="ECO:0000313" key="3">
    <source>
        <dbReference type="Proteomes" id="UP000473826"/>
    </source>
</evidence>
<evidence type="ECO:0000313" key="2">
    <source>
        <dbReference type="EMBL" id="TXT08717.1"/>
    </source>
</evidence>
<dbReference type="EMBL" id="QKWK01000007">
    <property type="protein sequence ID" value="TXT08717.1"/>
    <property type="molecule type" value="Genomic_DNA"/>
</dbReference>
<reference evidence="2 3" key="1">
    <citation type="journal article" date="2019" name="PLoS Genet.">
        <title>Convergent evolution of linked mating-type loci in basidiomycete fungi.</title>
        <authorList>
            <person name="Sun S."/>
            <person name="Coelho M.A."/>
            <person name="Heitman J."/>
            <person name="Nowrousian M."/>
        </authorList>
    </citation>
    <scope>NUCLEOTIDE SEQUENCE [LARGE SCALE GENOMIC DNA]</scope>
    <source>
        <strain evidence="2 3">CBS 4282</strain>
    </source>
</reference>
<protein>
    <submittedName>
        <fullName evidence="2">Uncharacterized protein</fullName>
    </submittedName>
</protein>
<organism evidence="2 3">
    <name type="scientific">Vanrija humicola</name>
    <name type="common">Yeast</name>
    <name type="synonym">Cryptococcus humicola</name>
    <dbReference type="NCBI Taxonomy" id="5417"/>
    <lineage>
        <taxon>Eukaryota</taxon>
        <taxon>Fungi</taxon>
        <taxon>Dikarya</taxon>
        <taxon>Basidiomycota</taxon>
        <taxon>Agaricomycotina</taxon>
        <taxon>Tremellomycetes</taxon>
        <taxon>Trichosporonales</taxon>
        <taxon>Trichosporonaceae</taxon>
        <taxon>Vanrija</taxon>
    </lineage>
</organism>
<dbReference type="AlphaFoldDB" id="A0A7D8V078"/>
<feature type="transmembrane region" description="Helical" evidence="1">
    <location>
        <begin position="54"/>
        <end position="76"/>
    </location>
</feature>
<sequence length="127" mass="13790">MNERAIRITHTILFILLFIIGIVSVGISGYLVGDYNKHGYPKIHTAAFRDRLKITLTASVWTVLFTLILGIGFQVAGHKPAFGILTHLIPIAIGFILFIIGAGSVSRVVASASPASPRRVPPKHARH</sequence>
<accession>A0A7D8V078</accession>
<proteinExistence type="predicted"/>
<keyword evidence="1" id="KW-0812">Transmembrane</keyword>
<name>A0A7D8V078_VANHU</name>
<keyword evidence="3" id="KW-1185">Reference proteome</keyword>
<gene>
    <name evidence="2" type="ORF">VHUM_02845</name>
</gene>
<feature type="transmembrane region" description="Helical" evidence="1">
    <location>
        <begin position="88"/>
        <end position="110"/>
    </location>
</feature>
<keyword evidence="1" id="KW-1133">Transmembrane helix</keyword>